<protein>
    <submittedName>
        <fullName evidence="1">CLUMA_CG001714, isoform A</fullName>
    </submittedName>
</protein>
<organism evidence="1 2">
    <name type="scientific">Clunio marinus</name>
    <dbReference type="NCBI Taxonomy" id="568069"/>
    <lineage>
        <taxon>Eukaryota</taxon>
        <taxon>Metazoa</taxon>
        <taxon>Ecdysozoa</taxon>
        <taxon>Arthropoda</taxon>
        <taxon>Hexapoda</taxon>
        <taxon>Insecta</taxon>
        <taxon>Pterygota</taxon>
        <taxon>Neoptera</taxon>
        <taxon>Endopterygota</taxon>
        <taxon>Diptera</taxon>
        <taxon>Nematocera</taxon>
        <taxon>Chironomoidea</taxon>
        <taxon>Chironomidae</taxon>
        <taxon>Clunio</taxon>
    </lineage>
</organism>
<evidence type="ECO:0000313" key="2">
    <source>
        <dbReference type="Proteomes" id="UP000183832"/>
    </source>
</evidence>
<reference evidence="1 2" key="1">
    <citation type="submission" date="2015-04" db="EMBL/GenBank/DDBJ databases">
        <authorList>
            <person name="Syromyatnikov M.Y."/>
            <person name="Popov V.N."/>
        </authorList>
    </citation>
    <scope>NUCLEOTIDE SEQUENCE [LARGE SCALE GENOMIC DNA]</scope>
</reference>
<sequence>MEAWNMEEPLQWLTHTLSLFPHSTDHFKSYSQNEAAAIVVLLFYDRLAVVLRNGTKSGENVMKYRDEEYVERFDDLMNSNKKSHMTRAHHGISNCLYPYYSIQLFCAFK</sequence>
<dbReference type="EMBL" id="CVRI01000006">
    <property type="protein sequence ID" value="CRK87928.1"/>
    <property type="molecule type" value="Genomic_DNA"/>
</dbReference>
<dbReference type="Proteomes" id="UP000183832">
    <property type="component" value="Unassembled WGS sequence"/>
</dbReference>
<name>A0A1J1HIQ1_9DIPT</name>
<keyword evidence="2" id="KW-1185">Reference proteome</keyword>
<gene>
    <name evidence="1" type="ORF">CLUMA_CG001714</name>
</gene>
<evidence type="ECO:0000313" key="1">
    <source>
        <dbReference type="EMBL" id="CRK87928.1"/>
    </source>
</evidence>
<dbReference type="AlphaFoldDB" id="A0A1J1HIQ1"/>
<accession>A0A1J1HIQ1</accession>
<proteinExistence type="predicted"/>